<gene>
    <name evidence="1" type="ORF">AS156_15330</name>
</gene>
<dbReference type="Proteomes" id="UP000057737">
    <property type="component" value="Unassembled WGS sequence"/>
</dbReference>
<organism evidence="1 2">
    <name type="scientific">Bradyrhizobium macuxiense</name>
    <dbReference type="NCBI Taxonomy" id="1755647"/>
    <lineage>
        <taxon>Bacteria</taxon>
        <taxon>Pseudomonadati</taxon>
        <taxon>Pseudomonadota</taxon>
        <taxon>Alphaproteobacteria</taxon>
        <taxon>Hyphomicrobiales</taxon>
        <taxon>Nitrobacteraceae</taxon>
        <taxon>Bradyrhizobium</taxon>
    </lineage>
</organism>
<evidence type="ECO:0000313" key="2">
    <source>
        <dbReference type="Proteomes" id="UP000057737"/>
    </source>
</evidence>
<sequence>MFKEGLPIAYDAPADLKKWPSLRNERVTSKTPYLVYNGTLADCIRLLLAKPINQISLYNIVTERQTAFDSNVLSPADAAEIALRKDFPKG</sequence>
<evidence type="ECO:0000313" key="1">
    <source>
        <dbReference type="EMBL" id="KWV49893.1"/>
    </source>
</evidence>
<dbReference type="OrthoDB" id="8245098at2"/>
<dbReference type="RefSeq" id="WP_066512141.1">
    <property type="nucleotide sequence ID" value="NZ_LNCU01000098.1"/>
</dbReference>
<dbReference type="AlphaFoldDB" id="A0A109JJ63"/>
<protein>
    <submittedName>
        <fullName evidence="1">Uncharacterized protein</fullName>
    </submittedName>
</protein>
<accession>A0A109JJ63</accession>
<reference evidence="1 2" key="1">
    <citation type="submission" date="2015-11" db="EMBL/GenBank/DDBJ databases">
        <title>Draft Genome Sequence of the Strain BR 10303 (Bradyrhizobium sp.) isolated from nodules of Centrolobium paraense.</title>
        <authorList>
            <person name="Zelli J.E."/>
            <person name="Simoes-Araujo J.L."/>
            <person name="Barauna A.C."/>
            <person name="Silva K."/>
        </authorList>
    </citation>
    <scope>NUCLEOTIDE SEQUENCE [LARGE SCALE GENOMIC DNA]</scope>
    <source>
        <strain evidence="1 2">BR 10303</strain>
    </source>
</reference>
<proteinExistence type="predicted"/>
<name>A0A109JJ63_9BRAD</name>
<keyword evidence="2" id="KW-1185">Reference proteome</keyword>
<dbReference type="EMBL" id="LNCU01000098">
    <property type="protein sequence ID" value="KWV49893.1"/>
    <property type="molecule type" value="Genomic_DNA"/>
</dbReference>
<comment type="caution">
    <text evidence="1">The sequence shown here is derived from an EMBL/GenBank/DDBJ whole genome shotgun (WGS) entry which is preliminary data.</text>
</comment>